<gene>
    <name evidence="1" type="ORF">P0O24_00030</name>
</gene>
<dbReference type="Proteomes" id="UP001215956">
    <property type="component" value="Unassembled WGS sequence"/>
</dbReference>
<proteinExistence type="predicted"/>
<sequence>MISIQSRLISILKKSIAGKLMSVQTVNAKCRVKYSEFKNFTGLEGFEILSCGSKTIGPHGHANFNIGPHHLIDNGNRYFIMICYMYDSEDNLVPYEQQLDWVKINRFEKFSRKDLILKRLLESPYDLTSEW</sequence>
<reference evidence="1 2" key="1">
    <citation type="submission" date="2023-03" db="EMBL/GenBank/DDBJ databases">
        <title>Whole genome sequencing of Methanotrichaceae archaeon M04Ac.</title>
        <authorList>
            <person name="Khomyakova M.A."/>
            <person name="Merkel A.Y."/>
            <person name="Slobodkin A.I."/>
        </authorList>
    </citation>
    <scope>NUCLEOTIDE SEQUENCE [LARGE SCALE GENOMIC DNA]</scope>
    <source>
        <strain evidence="1 2">M04Ac</strain>
    </source>
</reference>
<evidence type="ECO:0000313" key="2">
    <source>
        <dbReference type="Proteomes" id="UP001215956"/>
    </source>
</evidence>
<protein>
    <submittedName>
        <fullName evidence="1">Uncharacterized protein</fullName>
    </submittedName>
</protein>
<accession>A0ABT5XB94</accession>
<comment type="caution">
    <text evidence="1">The sequence shown here is derived from an EMBL/GenBank/DDBJ whole genome shotgun (WGS) entry which is preliminary data.</text>
</comment>
<organism evidence="1 2">
    <name type="scientific">Candidatus Methanocrinis alkalitolerans</name>
    <dbReference type="NCBI Taxonomy" id="3033395"/>
    <lineage>
        <taxon>Archaea</taxon>
        <taxon>Methanobacteriati</taxon>
        <taxon>Methanobacteriota</taxon>
        <taxon>Stenosarchaea group</taxon>
        <taxon>Methanomicrobia</taxon>
        <taxon>Methanotrichales</taxon>
        <taxon>Methanotrichaceae</taxon>
        <taxon>Methanocrinis</taxon>
    </lineage>
</organism>
<evidence type="ECO:0000313" key="1">
    <source>
        <dbReference type="EMBL" id="MDF0591974.1"/>
    </source>
</evidence>
<keyword evidence="2" id="KW-1185">Reference proteome</keyword>
<name>A0ABT5XB94_9EURY</name>
<dbReference type="EMBL" id="JARFPL010000001">
    <property type="protein sequence ID" value="MDF0591974.1"/>
    <property type="molecule type" value="Genomic_DNA"/>
</dbReference>